<evidence type="ECO:0000313" key="1">
    <source>
        <dbReference type="EMBL" id="CUQ82470.1"/>
    </source>
</evidence>
<protein>
    <submittedName>
        <fullName evidence="1">Uncharacterized protein</fullName>
    </submittedName>
</protein>
<reference evidence="1 2" key="1">
    <citation type="submission" date="2015-09" db="EMBL/GenBank/DDBJ databases">
        <authorList>
            <consortium name="Pathogen Informatics"/>
        </authorList>
    </citation>
    <scope>NUCLEOTIDE SEQUENCE [LARGE SCALE GENOMIC DNA]</scope>
    <source>
        <strain evidence="1 2">2789STDY5834928</strain>
    </source>
</reference>
<accession>A0A174ZH47</accession>
<name>A0A174ZH47_9FIRM</name>
<dbReference type="OrthoDB" id="1916917at2"/>
<proteinExistence type="predicted"/>
<organism evidence="1 2">
    <name type="scientific">[Eubacterium] siraeum</name>
    <dbReference type="NCBI Taxonomy" id="39492"/>
    <lineage>
        <taxon>Bacteria</taxon>
        <taxon>Bacillati</taxon>
        <taxon>Bacillota</taxon>
        <taxon>Clostridia</taxon>
        <taxon>Eubacteriales</taxon>
        <taxon>Oscillospiraceae</taxon>
        <taxon>Oscillospiraceae incertae sedis</taxon>
    </lineage>
</organism>
<dbReference type="AlphaFoldDB" id="A0A174ZH47"/>
<dbReference type="STRING" id="39492.ERS852540_00486"/>
<evidence type="ECO:0000313" key="2">
    <source>
        <dbReference type="Proteomes" id="UP000095662"/>
    </source>
</evidence>
<sequence length="108" mass="12137">MSVRNVKIRFNLDKENDRRAYDYLQGAEKSYSKAVISAICGFMELSERTATEDAFLERVISTIREEVGKSNPLGGLLQFVQTPPAQTPAEKENNAETEETVLAFLDSF</sequence>
<gene>
    <name evidence="1" type="ORF">ERS852540_00486</name>
</gene>
<dbReference type="EMBL" id="CZBY01000003">
    <property type="protein sequence ID" value="CUQ82470.1"/>
    <property type="molecule type" value="Genomic_DNA"/>
</dbReference>
<dbReference type="Proteomes" id="UP000095662">
    <property type="component" value="Unassembled WGS sequence"/>
</dbReference>